<name>A0A834SFW8_9FABA</name>
<evidence type="ECO:0000313" key="2">
    <source>
        <dbReference type="Proteomes" id="UP000634136"/>
    </source>
</evidence>
<comment type="caution">
    <text evidence="1">The sequence shown here is derived from an EMBL/GenBank/DDBJ whole genome shotgun (WGS) entry which is preliminary data.</text>
</comment>
<protein>
    <submittedName>
        <fullName evidence="1">Uncharacterized protein</fullName>
    </submittedName>
</protein>
<evidence type="ECO:0000313" key="1">
    <source>
        <dbReference type="EMBL" id="KAF7802677.1"/>
    </source>
</evidence>
<keyword evidence="2" id="KW-1185">Reference proteome</keyword>
<reference evidence="1" key="1">
    <citation type="submission" date="2020-09" db="EMBL/GenBank/DDBJ databases">
        <title>Genome-Enabled Discovery of Anthraquinone Biosynthesis in Senna tora.</title>
        <authorList>
            <person name="Kang S.-H."/>
            <person name="Pandey R.P."/>
            <person name="Lee C.-M."/>
            <person name="Sim J.-S."/>
            <person name="Jeong J.-T."/>
            <person name="Choi B.-S."/>
            <person name="Jung M."/>
            <person name="Ginzburg D."/>
            <person name="Zhao K."/>
            <person name="Won S.Y."/>
            <person name="Oh T.-J."/>
            <person name="Yu Y."/>
            <person name="Kim N.-H."/>
            <person name="Lee O.R."/>
            <person name="Lee T.-H."/>
            <person name="Bashyal P."/>
            <person name="Kim T.-S."/>
            <person name="Lee W.-H."/>
            <person name="Kawkins C."/>
            <person name="Kim C.-K."/>
            <person name="Kim J.S."/>
            <person name="Ahn B.O."/>
            <person name="Rhee S.Y."/>
            <person name="Sohng J.K."/>
        </authorList>
    </citation>
    <scope>NUCLEOTIDE SEQUENCE</scope>
    <source>
        <tissue evidence="1">Leaf</tissue>
    </source>
</reference>
<dbReference type="Proteomes" id="UP000634136">
    <property type="component" value="Unassembled WGS sequence"/>
</dbReference>
<dbReference type="OrthoDB" id="10634943at2759"/>
<dbReference type="AlphaFoldDB" id="A0A834SFW8"/>
<accession>A0A834SFW8</accession>
<sequence length="204" mass="22892">MATVMGFVVSPFPVMNSDIKLRCQVQNQSLNAGASLRVDRKKGNKSVFKTGNKWRKEGKVSGVEEKKRGTKSEELEALWDDGDSDSAILLWGSQGYYYINMISDEVEGGSKSERKVATKNEASALIKKDGRKFIEPQAKEDLRQTSTSFLSRQTGRNQALISSCRKIVFLVRTGSLLYRSCEVGISQCNARKSLEWGKLHLWVF</sequence>
<dbReference type="EMBL" id="JAAIUW010000013">
    <property type="protein sequence ID" value="KAF7802677.1"/>
    <property type="molecule type" value="Genomic_DNA"/>
</dbReference>
<proteinExistence type="predicted"/>
<organism evidence="1 2">
    <name type="scientific">Senna tora</name>
    <dbReference type="NCBI Taxonomy" id="362788"/>
    <lineage>
        <taxon>Eukaryota</taxon>
        <taxon>Viridiplantae</taxon>
        <taxon>Streptophyta</taxon>
        <taxon>Embryophyta</taxon>
        <taxon>Tracheophyta</taxon>
        <taxon>Spermatophyta</taxon>
        <taxon>Magnoliopsida</taxon>
        <taxon>eudicotyledons</taxon>
        <taxon>Gunneridae</taxon>
        <taxon>Pentapetalae</taxon>
        <taxon>rosids</taxon>
        <taxon>fabids</taxon>
        <taxon>Fabales</taxon>
        <taxon>Fabaceae</taxon>
        <taxon>Caesalpinioideae</taxon>
        <taxon>Cassia clade</taxon>
        <taxon>Senna</taxon>
    </lineage>
</organism>
<gene>
    <name evidence="1" type="ORF">G2W53_041788</name>
</gene>